<organism evidence="2 3">
    <name type="scientific">Kribbella italica</name>
    <dbReference type="NCBI Taxonomy" id="1540520"/>
    <lineage>
        <taxon>Bacteria</taxon>
        <taxon>Bacillati</taxon>
        <taxon>Actinomycetota</taxon>
        <taxon>Actinomycetes</taxon>
        <taxon>Propionibacteriales</taxon>
        <taxon>Kribbellaceae</taxon>
        <taxon>Kribbella</taxon>
    </lineage>
</organism>
<dbReference type="EMBL" id="JACHMY010000001">
    <property type="protein sequence ID" value="MBB5835866.1"/>
    <property type="molecule type" value="Genomic_DNA"/>
</dbReference>
<gene>
    <name evidence="2" type="ORF">HDA39_002600</name>
</gene>
<proteinExistence type="predicted"/>
<keyword evidence="3" id="KW-1185">Reference proteome</keyword>
<feature type="transmembrane region" description="Helical" evidence="1">
    <location>
        <begin position="38"/>
        <end position="57"/>
    </location>
</feature>
<dbReference type="Proteomes" id="UP000549971">
    <property type="component" value="Unassembled WGS sequence"/>
</dbReference>
<evidence type="ECO:0000313" key="2">
    <source>
        <dbReference type="EMBL" id="MBB5835866.1"/>
    </source>
</evidence>
<feature type="transmembrane region" description="Helical" evidence="1">
    <location>
        <begin position="69"/>
        <end position="93"/>
    </location>
</feature>
<sequence length="232" mass="24875">MQEERAGQAHPGEPRLPAAVGVVAAIALYAVLPSHLQIGPRFVIPALESLLFVPLVLANPRRMTRENRLLRRLSIGLVLLIALSNTTALVLLIRSLVTGEATAGGQLLAAAAQVWLTNVLVFALAYWELDRGGPVTRFRVARPGLPDADFRFPQDEDHDAISEVAKRSSAKSGWAPGFIDYLYVSVTNSSAFSPTDTMPLSVRAKLLMAVESVSALMLSVLVVSFAIGLLGP</sequence>
<comment type="caution">
    <text evidence="2">The sequence shown here is derived from an EMBL/GenBank/DDBJ whole genome shotgun (WGS) entry which is preliminary data.</text>
</comment>
<keyword evidence="1" id="KW-1133">Transmembrane helix</keyword>
<dbReference type="RefSeq" id="WP_184795456.1">
    <property type="nucleotide sequence ID" value="NZ_JACHMY010000001.1"/>
</dbReference>
<dbReference type="AlphaFoldDB" id="A0A7W9J583"/>
<evidence type="ECO:0000256" key="1">
    <source>
        <dbReference type="SAM" id="Phobius"/>
    </source>
</evidence>
<feature type="transmembrane region" description="Helical" evidence="1">
    <location>
        <begin position="206"/>
        <end position="230"/>
    </location>
</feature>
<accession>A0A7W9J583</accession>
<reference evidence="2 3" key="1">
    <citation type="submission" date="2020-08" db="EMBL/GenBank/DDBJ databases">
        <title>Sequencing the genomes of 1000 actinobacteria strains.</title>
        <authorList>
            <person name="Klenk H.-P."/>
        </authorList>
    </citation>
    <scope>NUCLEOTIDE SEQUENCE [LARGE SCALE GENOMIC DNA]</scope>
    <source>
        <strain evidence="2 3">DSM 28967</strain>
    </source>
</reference>
<protein>
    <recommendedName>
        <fullName evidence="4">DUF1345 domain-containing protein</fullName>
    </recommendedName>
</protein>
<evidence type="ECO:0008006" key="4">
    <source>
        <dbReference type="Google" id="ProtNLM"/>
    </source>
</evidence>
<evidence type="ECO:0000313" key="3">
    <source>
        <dbReference type="Proteomes" id="UP000549971"/>
    </source>
</evidence>
<feature type="transmembrane region" description="Helical" evidence="1">
    <location>
        <begin position="105"/>
        <end position="127"/>
    </location>
</feature>
<keyword evidence="1" id="KW-0812">Transmembrane</keyword>
<feature type="transmembrane region" description="Helical" evidence="1">
    <location>
        <begin position="16"/>
        <end position="32"/>
    </location>
</feature>
<keyword evidence="1" id="KW-0472">Membrane</keyword>
<name>A0A7W9J583_9ACTN</name>